<protein>
    <submittedName>
        <fullName evidence="2">Uncharacterized protein</fullName>
    </submittedName>
</protein>
<evidence type="ECO:0000313" key="2">
    <source>
        <dbReference type="EMBL" id="KIV96772.1"/>
    </source>
</evidence>
<gene>
    <name evidence="2" type="ORF">PV10_00593</name>
</gene>
<dbReference type="VEuPathDB" id="FungiDB:PV10_00593"/>
<dbReference type="RefSeq" id="XP_016228346.1">
    <property type="nucleotide sequence ID" value="XM_016364697.1"/>
</dbReference>
<dbReference type="Proteomes" id="UP000054302">
    <property type="component" value="Unassembled WGS sequence"/>
</dbReference>
<dbReference type="AlphaFoldDB" id="A0A0D1ZQ79"/>
<organism evidence="2 3">
    <name type="scientific">Exophiala mesophila</name>
    <name type="common">Black yeast-like fungus</name>
    <dbReference type="NCBI Taxonomy" id="212818"/>
    <lineage>
        <taxon>Eukaryota</taxon>
        <taxon>Fungi</taxon>
        <taxon>Dikarya</taxon>
        <taxon>Ascomycota</taxon>
        <taxon>Pezizomycotina</taxon>
        <taxon>Eurotiomycetes</taxon>
        <taxon>Chaetothyriomycetidae</taxon>
        <taxon>Chaetothyriales</taxon>
        <taxon>Herpotrichiellaceae</taxon>
        <taxon>Exophiala</taxon>
    </lineage>
</organism>
<evidence type="ECO:0000313" key="3">
    <source>
        <dbReference type="Proteomes" id="UP000054302"/>
    </source>
</evidence>
<keyword evidence="3" id="KW-1185">Reference proteome</keyword>
<feature type="region of interest" description="Disordered" evidence="1">
    <location>
        <begin position="1"/>
        <end position="24"/>
    </location>
</feature>
<reference evidence="2 3" key="1">
    <citation type="submission" date="2015-01" db="EMBL/GenBank/DDBJ databases">
        <title>The Genome Sequence of Exophiala mesophila CBS40295.</title>
        <authorList>
            <consortium name="The Broad Institute Genomics Platform"/>
            <person name="Cuomo C."/>
            <person name="de Hoog S."/>
            <person name="Gorbushina A."/>
            <person name="Stielow B."/>
            <person name="Teixiera M."/>
            <person name="Abouelleil A."/>
            <person name="Chapman S.B."/>
            <person name="Priest M."/>
            <person name="Young S.K."/>
            <person name="Wortman J."/>
            <person name="Nusbaum C."/>
            <person name="Birren B."/>
        </authorList>
    </citation>
    <scope>NUCLEOTIDE SEQUENCE [LARGE SCALE GENOMIC DNA]</scope>
    <source>
        <strain evidence="2 3">CBS 40295</strain>
    </source>
</reference>
<dbReference type="HOGENOM" id="CLU_2196987_0_0_1"/>
<dbReference type="GeneID" id="27318438"/>
<name>A0A0D1ZQ79_EXOME</name>
<proteinExistence type="predicted"/>
<evidence type="ECO:0000256" key="1">
    <source>
        <dbReference type="SAM" id="MobiDB-lite"/>
    </source>
</evidence>
<dbReference type="EMBL" id="KN847520">
    <property type="protein sequence ID" value="KIV96772.1"/>
    <property type="molecule type" value="Genomic_DNA"/>
</dbReference>
<accession>A0A0D1ZQ79</accession>
<sequence length="108" mass="11912">MFIDTTEQPRGIHPSNSLTGPWSAHGRNQSARLSLFCQEDMMPISGLTCVRGIPSGACPTIDPAYHCFHSQILSSIPTNTSNKSKLESVTFSQWLLVVFSKQLPCSMR</sequence>